<evidence type="ECO:0008006" key="4">
    <source>
        <dbReference type="Google" id="ProtNLM"/>
    </source>
</evidence>
<accession>A0ABU1ALP7</accession>
<gene>
    <name evidence="2" type="ORF">QEH59_14970</name>
</gene>
<name>A0ABU1ALP7_9BACT</name>
<keyword evidence="1" id="KW-0732">Signal</keyword>
<keyword evidence="3" id="KW-1185">Reference proteome</keyword>
<comment type="caution">
    <text evidence="2">The sequence shown here is derived from an EMBL/GenBank/DDBJ whole genome shotgun (WGS) entry which is preliminary data.</text>
</comment>
<feature type="signal peptide" evidence="1">
    <location>
        <begin position="1"/>
        <end position="20"/>
    </location>
</feature>
<proteinExistence type="predicted"/>
<evidence type="ECO:0000313" key="2">
    <source>
        <dbReference type="EMBL" id="MDQ8195732.1"/>
    </source>
</evidence>
<reference evidence="2 3" key="1">
    <citation type="submission" date="2023-04" db="EMBL/GenBank/DDBJ databases">
        <title>A novel bacteria isolated from coastal sediment.</title>
        <authorList>
            <person name="Liu X.-J."/>
            <person name="Du Z.-J."/>
        </authorList>
    </citation>
    <scope>NUCLEOTIDE SEQUENCE [LARGE SCALE GENOMIC DNA]</scope>
    <source>
        <strain evidence="2 3">SDUM461004</strain>
    </source>
</reference>
<organism evidence="2 3">
    <name type="scientific">Thalassobacterium sedimentorum</name>
    <dbReference type="NCBI Taxonomy" id="3041258"/>
    <lineage>
        <taxon>Bacteria</taxon>
        <taxon>Pseudomonadati</taxon>
        <taxon>Verrucomicrobiota</taxon>
        <taxon>Opitutia</taxon>
        <taxon>Puniceicoccales</taxon>
        <taxon>Coraliomargaritaceae</taxon>
        <taxon>Thalassobacterium</taxon>
    </lineage>
</organism>
<evidence type="ECO:0000313" key="3">
    <source>
        <dbReference type="Proteomes" id="UP001243717"/>
    </source>
</evidence>
<sequence length="246" mass="27322">MKALFNLFFAALLSTLGCTAEEPQPQSADIEPFVHWLLDDGGRLEDVRFAAVAEAVSACQVLPVDASDPVDAAMLAHVQTTLDAMLLELAQSDNSIHTVGRVNEISRHVEDFLLAHLNEADGYECSIPPNASGKEQRSGYPDLRLEHSASGRVFYIDPKVYKQGSETSRFRTFYFEPKRETNKILDDASHLIVGIAHGGKVDGRWQLNAWKVVDLINFRVRLKAEFQSSNRELYQADAVLSESGTE</sequence>
<dbReference type="RefSeq" id="WP_308986183.1">
    <property type="nucleotide sequence ID" value="NZ_JARXIC010000031.1"/>
</dbReference>
<feature type="chain" id="PRO_5045410917" description="Lipoprotein" evidence="1">
    <location>
        <begin position="21"/>
        <end position="246"/>
    </location>
</feature>
<evidence type="ECO:0000256" key="1">
    <source>
        <dbReference type="SAM" id="SignalP"/>
    </source>
</evidence>
<dbReference type="EMBL" id="JARXIC010000031">
    <property type="protein sequence ID" value="MDQ8195732.1"/>
    <property type="molecule type" value="Genomic_DNA"/>
</dbReference>
<dbReference type="PROSITE" id="PS51257">
    <property type="entry name" value="PROKAR_LIPOPROTEIN"/>
    <property type="match status" value="1"/>
</dbReference>
<dbReference type="Proteomes" id="UP001243717">
    <property type="component" value="Unassembled WGS sequence"/>
</dbReference>
<protein>
    <recommendedName>
        <fullName evidence="4">Lipoprotein</fullName>
    </recommendedName>
</protein>